<feature type="domain" description="Peptidase M16 middle/third" evidence="16">
    <location>
        <begin position="427"/>
        <end position="706"/>
    </location>
</feature>
<keyword evidence="5" id="KW-0862">Zinc</keyword>
<feature type="compositionally biased region" description="Polar residues" evidence="13">
    <location>
        <begin position="982"/>
        <end position="993"/>
    </location>
</feature>
<keyword evidence="2" id="KW-0645">Protease</keyword>
<dbReference type="PROSITE" id="PS00143">
    <property type="entry name" value="INSULINASE"/>
    <property type="match status" value="1"/>
</dbReference>
<keyword evidence="6" id="KW-0482">Metalloprotease</keyword>
<evidence type="ECO:0000259" key="15">
    <source>
        <dbReference type="Pfam" id="PF05193"/>
    </source>
</evidence>
<dbReference type="GO" id="GO:0005829">
    <property type="term" value="C:cytosol"/>
    <property type="evidence" value="ECO:0007669"/>
    <property type="project" value="TreeGrafter"/>
</dbReference>
<dbReference type="FunFam" id="3.30.830.10:FF:000005">
    <property type="entry name" value="nardilysin isoform X1"/>
    <property type="match status" value="1"/>
</dbReference>
<feature type="domain" description="Peptidase M16 N-terminal" evidence="14">
    <location>
        <begin position="79"/>
        <end position="215"/>
    </location>
</feature>
<evidence type="ECO:0000259" key="17">
    <source>
        <dbReference type="Pfam" id="PF22456"/>
    </source>
</evidence>
<evidence type="ECO:0000313" key="18">
    <source>
        <dbReference type="EMBL" id="CAH1259208.1"/>
    </source>
</evidence>
<dbReference type="GO" id="GO:0005739">
    <property type="term" value="C:mitochondrion"/>
    <property type="evidence" value="ECO:0007669"/>
    <property type="project" value="TreeGrafter"/>
</dbReference>
<comment type="similarity">
    <text evidence="1 12">Belongs to the peptidase M16 family.</text>
</comment>
<organism evidence="18 19">
    <name type="scientific">Branchiostoma lanceolatum</name>
    <name type="common">Common lancelet</name>
    <name type="synonym">Amphioxus lanceolatum</name>
    <dbReference type="NCBI Taxonomy" id="7740"/>
    <lineage>
        <taxon>Eukaryota</taxon>
        <taxon>Metazoa</taxon>
        <taxon>Chordata</taxon>
        <taxon>Cephalochordata</taxon>
        <taxon>Leptocardii</taxon>
        <taxon>Amphioxiformes</taxon>
        <taxon>Branchiostomatidae</taxon>
        <taxon>Branchiostoma</taxon>
    </lineage>
</organism>
<evidence type="ECO:0000256" key="10">
    <source>
        <dbReference type="ARBA" id="ARBA00074992"/>
    </source>
</evidence>
<dbReference type="GO" id="GO:0046872">
    <property type="term" value="F:metal ion binding"/>
    <property type="evidence" value="ECO:0007669"/>
    <property type="project" value="UniProtKB-KW"/>
</dbReference>
<dbReference type="FunFam" id="3.30.830.10:FF:000004">
    <property type="entry name" value="Putative insulin-degrading enzyme"/>
    <property type="match status" value="1"/>
</dbReference>
<evidence type="ECO:0000256" key="4">
    <source>
        <dbReference type="ARBA" id="ARBA00022801"/>
    </source>
</evidence>
<dbReference type="InterPro" id="IPR011249">
    <property type="entry name" value="Metalloenz_LuxS/M16"/>
</dbReference>
<dbReference type="FunFam" id="3.30.830.10:FF:000007">
    <property type="entry name" value="Insulin-degrading enzyme"/>
    <property type="match status" value="1"/>
</dbReference>
<feature type="domain" description="Coenzyme PQQ synthesis protein F-like C-terminal lobe" evidence="17">
    <location>
        <begin position="815"/>
        <end position="913"/>
    </location>
</feature>
<evidence type="ECO:0000256" key="11">
    <source>
        <dbReference type="ARBA" id="ARBA00080349"/>
    </source>
</evidence>
<dbReference type="InterPro" id="IPR001431">
    <property type="entry name" value="Pept_M16_Zn_BS"/>
</dbReference>
<evidence type="ECO:0000256" key="8">
    <source>
        <dbReference type="ARBA" id="ARBA00066874"/>
    </source>
</evidence>
<evidence type="ECO:0000256" key="2">
    <source>
        <dbReference type="ARBA" id="ARBA00022670"/>
    </source>
</evidence>
<dbReference type="Pfam" id="PF05193">
    <property type="entry name" value="Peptidase_M16_C"/>
    <property type="match status" value="1"/>
</dbReference>
<keyword evidence="4" id="KW-0378">Hydrolase</keyword>
<dbReference type="GO" id="GO:0043171">
    <property type="term" value="P:peptide catabolic process"/>
    <property type="evidence" value="ECO:0007669"/>
    <property type="project" value="TreeGrafter"/>
</dbReference>
<evidence type="ECO:0000259" key="14">
    <source>
        <dbReference type="Pfam" id="PF00675"/>
    </source>
</evidence>
<dbReference type="InterPro" id="IPR007863">
    <property type="entry name" value="Peptidase_M16_C"/>
</dbReference>
<dbReference type="GO" id="GO:0005782">
    <property type="term" value="C:peroxisomal matrix"/>
    <property type="evidence" value="ECO:0007669"/>
    <property type="project" value="TreeGrafter"/>
</dbReference>
<evidence type="ECO:0000256" key="6">
    <source>
        <dbReference type="ARBA" id="ARBA00023049"/>
    </source>
</evidence>
<keyword evidence="19" id="KW-1185">Reference proteome</keyword>
<dbReference type="Proteomes" id="UP000838412">
    <property type="component" value="Chromosome 3"/>
</dbReference>
<dbReference type="PANTHER" id="PTHR43690">
    <property type="entry name" value="NARDILYSIN"/>
    <property type="match status" value="1"/>
</dbReference>
<evidence type="ECO:0000256" key="13">
    <source>
        <dbReference type="SAM" id="MobiDB-lite"/>
    </source>
</evidence>
<dbReference type="InterPro" id="IPR050626">
    <property type="entry name" value="Peptidase_M16"/>
</dbReference>
<dbReference type="OrthoDB" id="952271at2759"/>
<sequence>MLSLAREGLRVARVSLVGAKFSLKNRTEVRLSYCRWKSTHPAAMSANQSESIRHLYDNVIKSAGDKRTYRGLELANGMKVMLVSDPTTDKAAAALDVNIGYMCDPDDVPGLAHFCEHMLFLGTKKYPSENEYNRYLNEHGGASNAFTAAEHTNYYFDVSSQHLEGALDRFAQFFISPLFNEESKDRELNAVDSENEKNLKSDMWRLHQLEKATADQKHPFSKFGTGNKYTLSERPAELNMDVREELLKYHSTYYSANVMALSVLGKEDLDSLSRLVVDKFASVENKNVTVPEFPIHPFQEEHLRLRCDVVPVKDIRTMNVAFPLPDLQPYYRTNPGHYLGHLIGHEGPGSLLSLLKAKGWVNSLVGGQREGGNGFMFFTVNVDLTEEGLGHVYDIVAHIFQYLEMLRQAGHQEWIFNECRDLSALKFRFKDKEIPRNYTSHLAGILQKYPMDHVLVAPYLCEDYEPQLIDNVLSKLTPENVRVAVVAKAFEGATDSEEQWYKTQYKIEPISPDLIQQWSEVETHPDLKLPLLNEFIPTQFEIKPRPEEAPSVPQCIKEDSMCKVWFKQDDAFLLPKACLNFEFINPVAYADPLNCNLAYMFVQLYRDALTEYAYSAELAGVSYALHNTTYGFYLAIGGYDDKQSILLKKVLDKMTSFTIDPKRFTIIKELYTRALENFKAEQPYQHAVYYTTLLLSEVGWTKEELVGSLDEVTIENLQSFMKQLFSHMYMESLLHGNLTQQQALDTVGLVVGSLQDKTKTRPLLASQRVKHREVQLPQGVAHKYERENTVHSTSAIETYYQCGLQSTRDNMLLELLCQILNEPCFNQLRTQEQLGYIVFSGVRRANSVQGLRFIIQSDRQPAYLDERVEVFVQKMESHLQDLSEEEFQKHVSALVVRRLDKPKKLTSETSRHWGEILAQQYNFDRDNVEVAFLKTITKEELMNFYKEHFSWGAPKRRKLSVHVKLAEDAAGESPGAEEQGAETAQQSVETNSPPDIPAPQDITDVTSFKSNLPLHPHLPPYQPHKDPDFVLSQGKAKL</sequence>
<evidence type="ECO:0000259" key="16">
    <source>
        <dbReference type="Pfam" id="PF16187"/>
    </source>
</evidence>
<dbReference type="InterPro" id="IPR032632">
    <property type="entry name" value="Peptidase_M16_M"/>
</dbReference>
<name>A0A8J9ZS75_BRALA</name>
<dbReference type="Pfam" id="PF22456">
    <property type="entry name" value="PqqF-like_C_4"/>
    <property type="match status" value="1"/>
</dbReference>
<gene>
    <name evidence="18" type="primary">IDE</name>
    <name evidence="18" type="ORF">BLAG_LOCUS16573</name>
</gene>
<dbReference type="GO" id="GO:0051603">
    <property type="term" value="P:proteolysis involved in protein catabolic process"/>
    <property type="evidence" value="ECO:0007669"/>
    <property type="project" value="TreeGrafter"/>
</dbReference>
<dbReference type="SUPFAM" id="SSF63411">
    <property type="entry name" value="LuxS/MPP-like metallohydrolase"/>
    <property type="match status" value="4"/>
</dbReference>
<dbReference type="GO" id="GO:0004222">
    <property type="term" value="F:metalloendopeptidase activity"/>
    <property type="evidence" value="ECO:0007669"/>
    <property type="project" value="UniProtKB-EC"/>
</dbReference>
<dbReference type="EC" id="3.4.24.56" evidence="8"/>
<accession>A0A8J9ZS75</accession>
<comment type="catalytic activity">
    <reaction evidence="7">
        <text>Degradation of insulin, glucagon and other polypeptides. No action on proteins.</text>
        <dbReference type="EC" id="3.4.24.56"/>
    </reaction>
</comment>
<protein>
    <recommendedName>
        <fullName evidence="9">Insulin-degrading enzyme</fullName>
        <ecNumber evidence="8">3.4.24.56</ecNumber>
    </recommendedName>
    <alternativeName>
        <fullName evidence="11">Insulin protease</fullName>
    </alternativeName>
    <alternativeName>
        <fullName evidence="10">Insulysin</fullName>
    </alternativeName>
</protein>
<dbReference type="PANTHER" id="PTHR43690:SF18">
    <property type="entry name" value="INSULIN-DEGRADING ENZYME-RELATED"/>
    <property type="match status" value="1"/>
</dbReference>
<dbReference type="Gene3D" id="3.30.830.10">
    <property type="entry name" value="Metalloenzyme, LuxS/M16 peptidase-like"/>
    <property type="match status" value="4"/>
</dbReference>
<dbReference type="FunFam" id="3.30.830.10:FF:000003">
    <property type="entry name" value="Insulin-degrading enzyme"/>
    <property type="match status" value="1"/>
</dbReference>
<feature type="region of interest" description="Disordered" evidence="13">
    <location>
        <begin position="968"/>
        <end position="1038"/>
    </location>
</feature>
<reference evidence="18" key="1">
    <citation type="submission" date="2022-01" db="EMBL/GenBank/DDBJ databases">
        <authorList>
            <person name="Braso-Vives M."/>
        </authorList>
    </citation>
    <scope>NUCLEOTIDE SEQUENCE</scope>
</reference>
<feature type="domain" description="Peptidase M16 C-terminal" evidence="15">
    <location>
        <begin position="243"/>
        <end position="420"/>
    </location>
</feature>
<evidence type="ECO:0000313" key="19">
    <source>
        <dbReference type="Proteomes" id="UP000838412"/>
    </source>
</evidence>
<evidence type="ECO:0000256" key="9">
    <source>
        <dbReference type="ARBA" id="ARBA00070422"/>
    </source>
</evidence>
<evidence type="ECO:0000256" key="7">
    <source>
        <dbReference type="ARBA" id="ARBA00052248"/>
    </source>
</evidence>
<dbReference type="EMBL" id="OV696688">
    <property type="protein sequence ID" value="CAH1259208.1"/>
    <property type="molecule type" value="Genomic_DNA"/>
</dbReference>
<evidence type="ECO:0000256" key="1">
    <source>
        <dbReference type="ARBA" id="ARBA00007261"/>
    </source>
</evidence>
<dbReference type="Pfam" id="PF00675">
    <property type="entry name" value="Peptidase_M16"/>
    <property type="match status" value="1"/>
</dbReference>
<dbReference type="InterPro" id="IPR054734">
    <property type="entry name" value="PqqF-like_C_4"/>
</dbReference>
<evidence type="ECO:0000256" key="12">
    <source>
        <dbReference type="RuleBase" id="RU004447"/>
    </source>
</evidence>
<dbReference type="InterPro" id="IPR011765">
    <property type="entry name" value="Pept_M16_N"/>
</dbReference>
<dbReference type="Pfam" id="PF16187">
    <property type="entry name" value="Peptidase_M16_M"/>
    <property type="match status" value="1"/>
</dbReference>
<keyword evidence="3" id="KW-0479">Metal-binding</keyword>
<evidence type="ECO:0000256" key="5">
    <source>
        <dbReference type="ARBA" id="ARBA00022833"/>
    </source>
</evidence>
<evidence type="ECO:0000256" key="3">
    <source>
        <dbReference type="ARBA" id="ARBA00022723"/>
    </source>
</evidence>
<dbReference type="AlphaFoldDB" id="A0A8J9ZS75"/>
<proteinExistence type="inferred from homology"/>